<evidence type="ECO:0000313" key="2">
    <source>
        <dbReference type="Proteomes" id="UP000284868"/>
    </source>
</evidence>
<protein>
    <submittedName>
        <fullName evidence="1">Plasmid mobilization relaxosome protein MobC</fullName>
    </submittedName>
</protein>
<dbReference type="AlphaFoldDB" id="A0A415P1D3"/>
<dbReference type="Pfam" id="PF21983">
    <property type="entry name" value="NikA-like"/>
    <property type="match status" value="1"/>
</dbReference>
<keyword evidence="2" id="KW-1185">Reference proteome</keyword>
<accession>A0A415P1D3</accession>
<sequence length="112" mass="13143">MKKKRKRTHRVEVAMNDKEYEQFLTYVHGCGLSQQAYLLLLIKNRIPQPLPSDDFQEVIKQLRKIGNNLNQLTVIAHKTGSIDIMKYKEDMKTLNNSIVEIREQVYLPKEVS</sequence>
<dbReference type="EMBL" id="QRPK01000078">
    <property type="protein sequence ID" value="RHM06577.1"/>
    <property type="molecule type" value="Genomic_DNA"/>
</dbReference>
<reference evidence="1 2" key="1">
    <citation type="submission" date="2018-08" db="EMBL/GenBank/DDBJ databases">
        <title>A genome reference for cultivated species of the human gut microbiota.</title>
        <authorList>
            <person name="Zou Y."/>
            <person name="Xue W."/>
            <person name="Luo G."/>
        </authorList>
    </citation>
    <scope>NUCLEOTIDE SEQUENCE [LARGE SCALE GENOMIC DNA]</scope>
    <source>
        <strain evidence="1 2">AF35-6BH</strain>
    </source>
</reference>
<dbReference type="InterPro" id="IPR053842">
    <property type="entry name" value="NikA-like"/>
</dbReference>
<gene>
    <name evidence="1" type="ORF">DWZ83_09550</name>
</gene>
<evidence type="ECO:0000313" key="1">
    <source>
        <dbReference type="EMBL" id="RHM06577.1"/>
    </source>
</evidence>
<dbReference type="RefSeq" id="WP_117517479.1">
    <property type="nucleotide sequence ID" value="NZ_QRPK01000078.1"/>
</dbReference>
<dbReference type="Proteomes" id="UP000284868">
    <property type="component" value="Unassembled WGS sequence"/>
</dbReference>
<comment type="caution">
    <text evidence="1">The sequence shown here is derived from an EMBL/GenBank/DDBJ whole genome shotgun (WGS) entry which is preliminary data.</text>
</comment>
<proteinExistence type="predicted"/>
<dbReference type="OrthoDB" id="1645362at2"/>
<name>A0A415P1D3_9FIRM</name>
<organism evidence="1 2">
    <name type="scientific">Amedibacillus dolichus</name>
    <dbReference type="NCBI Taxonomy" id="31971"/>
    <lineage>
        <taxon>Bacteria</taxon>
        <taxon>Bacillati</taxon>
        <taxon>Bacillota</taxon>
        <taxon>Erysipelotrichia</taxon>
        <taxon>Erysipelotrichales</taxon>
        <taxon>Erysipelotrichaceae</taxon>
        <taxon>Amedibacillus</taxon>
    </lineage>
</organism>